<dbReference type="EC" id="1.7.2.2" evidence="3"/>
<evidence type="ECO:0000256" key="3">
    <source>
        <dbReference type="ARBA" id="ARBA00011887"/>
    </source>
</evidence>
<evidence type="ECO:0000256" key="2">
    <source>
        <dbReference type="ARBA" id="ARBA00009288"/>
    </source>
</evidence>
<dbReference type="GO" id="GO:0019645">
    <property type="term" value="P:anaerobic electron transport chain"/>
    <property type="evidence" value="ECO:0007669"/>
    <property type="project" value="TreeGrafter"/>
</dbReference>
<dbReference type="GO" id="GO:0030288">
    <property type="term" value="C:outer membrane-bounded periplasmic space"/>
    <property type="evidence" value="ECO:0007669"/>
    <property type="project" value="TreeGrafter"/>
</dbReference>
<evidence type="ECO:0000256" key="1">
    <source>
        <dbReference type="ARBA" id="ARBA00004196"/>
    </source>
</evidence>
<reference evidence="11 12" key="1">
    <citation type="journal article" date="2011" name="EMBO J.">
        <title>Structural diversity of bacterial flagellar motors.</title>
        <authorList>
            <person name="Chen S."/>
            <person name="Beeby M."/>
            <person name="Murphy G.E."/>
            <person name="Leadbetter J.R."/>
            <person name="Hendrixson D.R."/>
            <person name="Briegel A."/>
            <person name="Li Z."/>
            <person name="Shi J."/>
            <person name="Tocheva E.I."/>
            <person name="Muller A."/>
            <person name="Dobro M.J."/>
            <person name="Jensen G.J."/>
        </authorList>
    </citation>
    <scope>NUCLEOTIDE SEQUENCE [LARGE SCALE GENOMIC DNA]</scope>
    <source>
        <strain evidence="11 12">DSM 6540</strain>
    </source>
</reference>
<dbReference type="eggNOG" id="COG3303">
    <property type="taxonomic scope" value="Bacteria"/>
</dbReference>
<dbReference type="Gene3D" id="1.10.1130.10">
    <property type="entry name" value="Flavocytochrome C3, Chain A"/>
    <property type="match status" value="1"/>
</dbReference>
<dbReference type="InterPro" id="IPR036280">
    <property type="entry name" value="Multihaem_cyt_sf"/>
</dbReference>
<comment type="subcellular location">
    <subcellularLocation>
        <location evidence="1">Cell envelope</location>
    </subcellularLocation>
</comment>
<dbReference type="EMBL" id="AFGF01000173">
    <property type="protein sequence ID" value="EGO62737.1"/>
    <property type="molecule type" value="Genomic_DNA"/>
</dbReference>
<keyword evidence="6" id="KW-0732">Signal</keyword>
<dbReference type="Proteomes" id="UP000003240">
    <property type="component" value="Unassembled WGS sequence"/>
</dbReference>
<keyword evidence="9" id="KW-0408">Iron</keyword>
<comment type="catalytic activity">
    <reaction evidence="10">
        <text>6 Fe(III)-[cytochrome c] + NH4(+) + 2 H2O = 6 Fe(II)-[cytochrome c] + nitrite + 8 H(+)</text>
        <dbReference type="Rhea" id="RHEA:13089"/>
        <dbReference type="Rhea" id="RHEA-COMP:10350"/>
        <dbReference type="Rhea" id="RHEA-COMP:14399"/>
        <dbReference type="ChEBI" id="CHEBI:15377"/>
        <dbReference type="ChEBI" id="CHEBI:15378"/>
        <dbReference type="ChEBI" id="CHEBI:16301"/>
        <dbReference type="ChEBI" id="CHEBI:28938"/>
        <dbReference type="ChEBI" id="CHEBI:29033"/>
        <dbReference type="ChEBI" id="CHEBI:29034"/>
        <dbReference type="EC" id="1.7.2.2"/>
    </reaction>
</comment>
<keyword evidence="7" id="KW-0106">Calcium</keyword>
<sequence>MLNSLNKMQKALIALLCGLLLFFGFVILRTGVSRPASTVKLGKVAAGEYDPAVWGQYYPLQYASFQKNSEMAPSPGGFGGSLKTQNSERQPEILANFKGMPFSIDYTEDRGHVFTLEDLKETKRVNDKSPGACISCKTPYIEKLFQEKGWSYGKVPLRELLAQTPEHGYISCANCHDPATMDLRVIQPAFIEAQQRRGIDVTKATREEMRTYVCAQCHVEYHFEPGTSRVVFPWDKGLKPEQMYEMYATKPGGFAQDWQHPDSKAAMLKVQHPEFETWATGVHGQAGVSCADCHMPYMRQDGQKYTSHWMTSPLKHLDASCGTCHTQGAAWLEERVKTIQNHTWQLQHSAGLVVSKAHEAIKKAAAVPNVDQAELAQARELVRKAQWYWDFVAAENGMGFHNPDQALHTCGQAIDLGYKAIESANKAAGIELF</sequence>
<comment type="caution">
    <text evidence="11">The sequence shown here is derived from an EMBL/GenBank/DDBJ whole genome shotgun (WGS) entry which is preliminary data.</text>
</comment>
<gene>
    <name evidence="11" type="ORF">ALO_16637</name>
</gene>
<evidence type="ECO:0000313" key="11">
    <source>
        <dbReference type="EMBL" id="EGO62737.1"/>
    </source>
</evidence>
<keyword evidence="8" id="KW-0560">Oxidoreductase</keyword>
<dbReference type="PANTHER" id="PTHR30633:SF0">
    <property type="entry name" value="CYTOCHROME C-552"/>
    <property type="match status" value="1"/>
</dbReference>
<name>F7NMJ7_9FIRM</name>
<dbReference type="AlphaFoldDB" id="F7NMJ7"/>
<evidence type="ECO:0000256" key="6">
    <source>
        <dbReference type="ARBA" id="ARBA00022729"/>
    </source>
</evidence>
<evidence type="ECO:0000256" key="10">
    <source>
        <dbReference type="ARBA" id="ARBA00049131"/>
    </source>
</evidence>
<accession>F7NMJ7</accession>
<keyword evidence="4" id="KW-0349">Heme</keyword>
<keyword evidence="5" id="KW-0479">Metal-binding</keyword>
<proteinExistence type="inferred from homology"/>
<dbReference type="Pfam" id="PF02335">
    <property type="entry name" value="Cytochrom_C552"/>
    <property type="match status" value="1"/>
</dbReference>
<dbReference type="STRING" id="1009370.ALO_16637"/>
<protein>
    <recommendedName>
        <fullName evidence="3">nitrite reductase (cytochrome; ammonia-forming)</fullName>
        <ecNumber evidence="3">1.7.2.2</ecNumber>
    </recommendedName>
</protein>
<dbReference type="GO" id="GO:0046872">
    <property type="term" value="F:metal ion binding"/>
    <property type="evidence" value="ECO:0007669"/>
    <property type="project" value="UniProtKB-KW"/>
</dbReference>
<evidence type="ECO:0000256" key="7">
    <source>
        <dbReference type="ARBA" id="ARBA00022837"/>
    </source>
</evidence>
<keyword evidence="12" id="KW-1185">Reference proteome</keyword>
<dbReference type="SUPFAM" id="SSF48695">
    <property type="entry name" value="Multiheme cytochromes"/>
    <property type="match status" value="1"/>
</dbReference>
<comment type="similarity">
    <text evidence="2">Belongs to the cytochrome c-552 family.</text>
</comment>
<dbReference type="CDD" id="cd00548">
    <property type="entry name" value="NrfA-like"/>
    <property type="match status" value="1"/>
</dbReference>
<dbReference type="PIRSF" id="PIRSF000243">
    <property type="entry name" value="Cyt_c552"/>
    <property type="match status" value="1"/>
</dbReference>
<evidence type="ECO:0000256" key="9">
    <source>
        <dbReference type="ARBA" id="ARBA00023004"/>
    </source>
</evidence>
<evidence type="ECO:0000313" key="12">
    <source>
        <dbReference type="Proteomes" id="UP000003240"/>
    </source>
</evidence>
<dbReference type="GO" id="GO:0020037">
    <property type="term" value="F:heme binding"/>
    <property type="evidence" value="ECO:0007669"/>
    <property type="project" value="TreeGrafter"/>
</dbReference>
<evidence type="ECO:0000256" key="8">
    <source>
        <dbReference type="ARBA" id="ARBA00023002"/>
    </source>
</evidence>
<dbReference type="Gene3D" id="1.20.140.10">
    <property type="entry name" value="Butyryl-CoA Dehydrogenase, subunit A, domain 3"/>
    <property type="match status" value="1"/>
</dbReference>
<dbReference type="PANTHER" id="PTHR30633">
    <property type="entry name" value="CYTOCHROME C-552 RESPIRATORY NITRITE REDUCTASE"/>
    <property type="match status" value="1"/>
</dbReference>
<dbReference type="InterPro" id="IPR003321">
    <property type="entry name" value="Cyt_c552"/>
</dbReference>
<evidence type="ECO:0000256" key="4">
    <source>
        <dbReference type="ARBA" id="ARBA00022617"/>
    </source>
</evidence>
<dbReference type="GO" id="GO:0042279">
    <property type="term" value="F:nitrite reductase (cytochrome, ammonia-forming) activity"/>
    <property type="evidence" value="ECO:0007669"/>
    <property type="project" value="UniProtKB-EC"/>
</dbReference>
<evidence type="ECO:0000256" key="5">
    <source>
        <dbReference type="ARBA" id="ARBA00022723"/>
    </source>
</evidence>
<organism evidence="11 12">
    <name type="scientific">Acetonema longum DSM 6540</name>
    <dbReference type="NCBI Taxonomy" id="1009370"/>
    <lineage>
        <taxon>Bacteria</taxon>
        <taxon>Bacillati</taxon>
        <taxon>Bacillota</taxon>
        <taxon>Negativicutes</taxon>
        <taxon>Acetonemataceae</taxon>
        <taxon>Acetonema</taxon>
    </lineage>
</organism>